<dbReference type="CDD" id="cd11386">
    <property type="entry name" value="MCP_signal"/>
    <property type="match status" value="1"/>
</dbReference>
<dbReference type="PROSITE" id="PS50111">
    <property type="entry name" value="CHEMOTAXIS_TRANSDUC_2"/>
    <property type="match status" value="1"/>
</dbReference>
<dbReference type="GO" id="GO:0007165">
    <property type="term" value="P:signal transduction"/>
    <property type="evidence" value="ECO:0007669"/>
    <property type="project" value="UniProtKB-KW"/>
</dbReference>
<dbReference type="GO" id="GO:0006935">
    <property type="term" value="P:chemotaxis"/>
    <property type="evidence" value="ECO:0007669"/>
    <property type="project" value="InterPro"/>
</dbReference>
<evidence type="ECO:0000256" key="4">
    <source>
        <dbReference type="ARBA" id="ARBA00023224"/>
    </source>
</evidence>
<proteinExistence type="inferred from homology"/>
<accession>A0A841TZC0</accession>
<dbReference type="InterPro" id="IPR024478">
    <property type="entry name" value="HlyB_4HB_MCP"/>
</dbReference>
<comment type="caution">
    <text evidence="10">The sequence shown here is derived from an EMBL/GenBank/DDBJ whole genome shotgun (WGS) entry which is preliminary data.</text>
</comment>
<dbReference type="SMART" id="SM00283">
    <property type="entry name" value="MA"/>
    <property type="match status" value="1"/>
</dbReference>
<dbReference type="GO" id="GO:0005886">
    <property type="term" value="C:plasma membrane"/>
    <property type="evidence" value="ECO:0007669"/>
    <property type="project" value="UniProtKB-SubCell"/>
</dbReference>
<evidence type="ECO:0000256" key="3">
    <source>
        <dbReference type="ARBA" id="ARBA00023136"/>
    </source>
</evidence>
<gene>
    <name evidence="10" type="ORF">H7B90_21085</name>
</gene>
<dbReference type="Gene3D" id="1.10.287.950">
    <property type="entry name" value="Methyl-accepting chemotaxis protein"/>
    <property type="match status" value="1"/>
</dbReference>
<keyword evidence="4 6" id="KW-0807">Transducer</keyword>
<protein>
    <submittedName>
        <fullName evidence="10">MCP four helix bundle domain-containing protein</fullName>
    </submittedName>
</protein>
<name>A0A841TZC0_9BACL</name>
<keyword evidence="3 7" id="KW-0472">Membrane</keyword>
<dbReference type="Pfam" id="PF12729">
    <property type="entry name" value="4HB_MCP_1"/>
    <property type="match status" value="1"/>
</dbReference>
<evidence type="ECO:0000259" key="8">
    <source>
        <dbReference type="PROSITE" id="PS50111"/>
    </source>
</evidence>
<dbReference type="Gene3D" id="1.10.8.500">
    <property type="entry name" value="HAMP domain in histidine kinase"/>
    <property type="match status" value="1"/>
</dbReference>
<evidence type="ECO:0000256" key="5">
    <source>
        <dbReference type="ARBA" id="ARBA00029447"/>
    </source>
</evidence>
<sequence>MKWKLSGKMIGSFLTVSLLMLALGTYAVVSLKTMNDHVNSVIGEGLKPTAQLGKIGSLAENTRVNMLTAVKNKDPKFVDAAERNLSDIRKMMDEYAAMKPGSDERQLFESFRKNWTDFTAIVKRNIQLVRSGLYDEASEGLNKGGVPFGKASENIRQLLAANEENISVIDEDSERLYSRSRWILIGVAALFTLLAASVGWLLGRSVAAPIRKISGQVGRVAAGDLTAEPLLLRRRDELGELGAGIDRMKISLSTLIRSVAEASTTVAAASQQLSASAEQSGSATDQIAAASQQLAAGAERQTVRVSAGSGAIRELADDIRRIASRAELVSATAASASDRAEQGNRTIRLAANQMQEIHSFMERLTQAIRGLNARSDEVNRISDIIAGIASQTNLLALNASIEAARAGEQGAGFAVVAAEVRKLAEQSESSAKDISHVIRSIQEETVHAVRTMDVASREVAQGIEIVTEAGRTFADIRSIVVEASSQIRDVSEEAGYLAEGTGQAVDSIEEIAAIAESAAQGVQSMASATEEQLASIEEIAASAAHLSKMAEELQTLIERFKV</sequence>
<dbReference type="Pfam" id="PF00672">
    <property type="entry name" value="HAMP"/>
    <property type="match status" value="1"/>
</dbReference>
<dbReference type="SMART" id="SM00304">
    <property type="entry name" value="HAMP"/>
    <property type="match status" value="1"/>
</dbReference>
<dbReference type="RefSeq" id="WP_185137880.1">
    <property type="nucleotide sequence ID" value="NZ_JACJVR010000080.1"/>
</dbReference>
<organism evidence="10 11">
    <name type="scientific">Cohnella xylanilytica</name>
    <dbReference type="NCBI Taxonomy" id="557555"/>
    <lineage>
        <taxon>Bacteria</taxon>
        <taxon>Bacillati</taxon>
        <taxon>Bacillota</taxon>
        <taxon>Bacilli</taxon>
        <taxon>Bacillales</taxon>
        <taxon>Paenibacillaceae</taxon>
        <taxon>Cohnella</taxon>
    </lineage>
</organism>
<evidence type="ECO:0000256" key="7">
    <source>
        <dbReference type="SAM" id="Phobius"/>
    </source>
</evidence>
<dbReference type="Proteomes" id="UP000553776">
    <property type="component" value="Unassembled WGS sequence"/>
</dbReference>
<keyword evidence="2" id="KW-1003">Cell membrane</keyword>
<feature type="domain" description="HAMP" evidence="9">
    <location>
        <begin position="204"/>
        <end position="257"/>
    </location>
</feature>
<dbReference type="PANTHER" id="PTHR32089">
    <property type="entry name" value="METHYL-ACCEPTING CHEMOTAXIS PROTEIN MCPB"/>
    <property type="match status" value="1"/>
</dbReference>
<evidence type="ECO:0000256" key="1">
    <source>
        <dbReference type="ARBA" id="ARBA00004236"/>
    </source>
</evidence>
<feature type="transmembrane region" description="Helical" evidence="7">
    <location>
        <begin position="182"/>
        <end position="202"/>
    </location>
</feature>
<dbReference type="InterPro" id="IPR004090">
    <property type="entry name" value="Chemotax_Me-accpt_rcpt"/>
</dbReference>
<evidence type="ECO:0000256" key="6">
    <source>
        <dbReference type="PROSITE-ProRule" id="PRU00284"/>
    </source>
</evidence>
<feature type="domain" description="Methyl-accepting transducer" evidence="8">
    <location>
        <begin position="276"/>
        <end position="547"/>
    </location>
</feature>
<reference evidence="10 11" key="1">
    <citation type="submission" date="2020-08" db="EMBL/GenBank/DDBJ databases">
        <title>Cohnella phylogeny.</title>
        <authorList>
            <person name="Dunlap C."/>
        </authorList>
    </citation>
    <scope>NUCLEOTIDE SEQUENCE [LARGE SCALE GENOMIC DNA]</scope>
    <source>
        <strain evidence="10 11">DSM 25239</strain>
    </source>
</reference>
<dbReference type="InterPro" id="IPR003660">
    <property type="entry name" value="HAMP_dom"/>
</dbReference>
<dbReference type="PANTHER" id="PTHR32089:SF112">
    <property type="entry name" value="LYSOZYME-LIKE PROTEIN-RELATED"/>
    <property type="match status" value="1"/>
</dbReference>
<dbReference type="SUPFAM" id="SSF58104">
    <property type="entry name" value="Methyl-accepting chemotaxis protein (MCP) signaling domain"/>
    <property type="match status" value="1"/>
</dbReference>
<dbReference type="GO" id="GO:0004888">
    <property type="term" value="F:transmembrane signaling receptor activity"/>
    <property type="evidence" value="ECO:0007669"/>
    <property type="project" value="InterPro"/>
</dbReference>
<dbReference type="Pfam" id="PF00015">
    <property type="entry name" value="MCPsignal"/>
    <property type="match status" value="1"/>
</dbReference>
<evidence type="ECO:0000313" key="10">
    <source>
        <dbReference type="EMBL" id="MBB6693897.1"/>
    </source>
</evidence>
<keyword evidence="7" id="KW-0812">Transmembrane</keyword>
<dbReference type="InterPro" id="IPR004089">
    <property type="entry name" value="MCPsignal_dom"/>
</dbReference>
<evidence type="ECO:0000256" key="2">
    <source>
        <dbReference type="ARBA" id="ARBA00022475"/>
    </source>
</evidence>
<comment type="subcellular location">
    <subcellularLocation>
        <location evidence="1">Cell membrane</location>
    </subcellularLocation>
</comment>
<evidence type="ECO:0000259" key="9">
    <source>
        <dbReference type="PROSITE" id="PS50885"/>
    </source>
</evidence>
<evidence type="ECO:0000313" key="11">
    <source>
        <dbReference type="Proteomes" id="UP000553776"/>
    </source>
</evidence>
<dbReference type="PROSITE" id="PS50885">
    <property type="entry name" value="HAMP"/>
    <property type="match status" value="1"/>
</dbReference>
<dbReference type="PRINTS" id="PR00260">
    <property type="entry name" value="CHEMTRNSDUCR"/>
</dbReference>
<dbReference type="AlphaFoldDB" id="A0A841TZC0"/>
<comment type="similarity">
    <text evidence="5">Belongs to the methyl-accepting chemotaxis (MCP) protein family.</text>
</comment>
<keyword evidence="7" id="KW-1133">Transmembrane helix</keyword>
<keyword evidence="11" id="KW-1185">Reference proteome</keyword>
<dbReference type="EMBL" id="JACJVR010000080">
    <property type="protein sequence ID" value="MBB6693897.1"/>
    <property type="molecule type" value="Genomic_DNA"/>
</dbReference>
<dbReference type="CDD" id="cd06225">
    <property type="entry name" value="HAMP"/>
    <property type="match status" value="1"/>
</dbReference>